<dbReference type="EMBL" id="JACVVK020000032">
    <property type="protein sequence ID" value="KAK7501305.1"/>
    <property type="molecule type" value="Genomic_DNA"/>
</dbReference>
<accession>A0ABD0LP43</accession>
<sequence>MDCAFCWFLHRQGQKGNPSQQSASNLFLGTLAYDLFLVDIRSSSASGTEKEKKKKNCQFS</sequence>
<feature type="non-terminal residue" evidence="1">
    <location>
        <position position="60"/>
    </location>
</feature>
<gene>
    <name evidence="1" type="ORF">BaRGS_00007430</name>
</gene>
<name>A0ABD0LP43_9CAEN</name>
<dbReference type="AlphaFoldDB" id="A0ABD0LP43"/>
<protein>
    <submittedName>
        <fullName evidence="1">Uncharacterized protein</fullName>
    </submittedName>
</protein>
<evidence type="ECO:0000313" key="2">
    <source>
        <dbReference type="Proteomes" id="UP001519460"/>
    </source>
</evidence>
<reference evidence="1 2" key="1">
    <citation type="journal article" date="2023" name="Sci. Data">
        <title>Genome assembly of the Korean intertidal mud-creeper Batillaria attramentaria.</title>
        <authorList>
            <person name="Patra A.K."/>
            <person name="Ho P.T."/>
            <person name="Jun S."/>
            <person name="Lee S.J."/>
            <person name="Kim Y."/>
            <person name="Won Y.J."/>
        </authorList>
    </citation>
    <scope>NUCLEOTIDE SEQUENCE [LARGE SCALE GENOMIC DNA]</scope>
    <source>
        <strain evidence="1">Wonlab-2016</strain>
    </source>
</reference>
<organism evidence="1 2">
    <name type="scientific">Batillaria attramentaria</name>
    <dbReference type="NCBI Taxonomy" id="370345"/>
    <lineage>
        <taxon>Eukaryota</taxon>
        <taxon>Metazoa</taxon>
        <taxon>Spiralia</taxon>
        <taxon>Lophotrochozoa</taxon>
        <taxon>Mollusca</taxon>
        <taxon>Gastropoda</taxon>
        <taxon>Caenogastropoda</taxon>
        <taxon>Sorbeoconcha</taxon>
        <taxon>Cerithioidea</taxon>
        <taxon>Batillariidae</taxon>
        <taxon>Batillaria</taxon>
    </lineage>
</organism>
<dbReference type="Proteomes" id="UP001519460">
    <property type="component" value="Unassembled WGS sequence"/>
</dbReference>
<proteinExistence type="predicted"/>
<keyword evidence="2" id="KW-1185">Reference proteome</keyword>
<evidence type="ECO:0000313" key="1">
    <source>
        <dbReference type="EMBL" id="KAK7501305.1"/>
    </source>
</evidence>
<comment type="caution">
    <text evidence="1">The sequence shown here is derived from an EMBL/GenBank/DDBJ whole genome shotgun (WGS) entry which is preliminary data.</text>
</comment>